<dbReference type="STRING" id="1293891.TMES_10145"/>
<dbReference type="EMBL" id="JFKA01000004">
    <property type="protein sequence ID" value="OSQ38250.1"/>
    <property type="molecule type" value="Genomic_DNA"/>
</dbReference>
<dbReference type="Gene3D" id="1.10.8.930">
    <property type="entry name" value="Protein of unknown function DUF1465"/>
    <property type="match status" value="1"/>
</dbReference>
<name>A0A1Y2L236_9PROT</name>
<dbReference type="RefSeq" id="WP_085582134.1">
    <property type="nucleotide sequence ID" value="NZ_JFKA01000004.1"/>
</dbReference>
<dbReference type="InterPro" id="IPR038301">
    <property type="entry name" value="AraC-like_sf"/>
</dbReference>
<evidence type="ECO:0000313" key="2">
    <source>
        <dbReference type="Proteomes" id="UP000193391"/>
    </source>
</evidence>
<organism evidence="1 2">
    <name type="scientific">Thalassospira mesophila</name>
    <dbReference type="NCBI Taxonomy" id="1293891"/>
    <lineage>
        <taxon>Bacteria</taxon>
        <taxon>Pseudomonadati</taxon>
        <taxon>Pseudomonadota</taxon>
        <taxon>Alphaproteobacteria</taxon>
        <taxon>Rhodospirillales</taxon>
        <taxon>Thalassospiraceae</taxon>
        <taxon>Thalassospira</taxon>
    </lineage>
</organism>
<evidence type="ECO:0000313" key="1">
    <source>
        <dbReference type="EMBL" id="OSQ38250.1"/>
    </source>
</evidence>
<dbReference type="Proteomes" id="UP000193391">
    <property type="component" value="Unassembled WGS sequence"/>
</dbReference>
<dbReference type="OrthoDB" id="9799531at2"/>
<dbReference type="InterPro" id="IPR010848">
    <property type="entry name" value="DUF1465"/>
</dbReference>
<keyword evidence="2" id="KW-1185">Reference proteome</keyword>
<dbReference type="Pfam" id="PF07323">
    <property type="entry name" value="DUF1465"/>
    <property type="match status" value="1"/>
</dbReference>
<protein>
    <recommendedName>
        <fullName evidence="3">DUF1465 family protein</fullName>
    </recommendedName>
</protein>
<sequence length="158" mass="18203">MTHDPPSFRQKRSPDSNFVIVPFSKTYDEALTLLVEARDYLSAHRHQNRLNLRENGALAQFREEMRMTTRLIRTMAWLLSVRAVEAGEIDWADAVDSDDLMADIRVCIKDEQENCIMASSALLELMARAQALYMRAARMELQVAARYRTCNDPPEPQK</sequence>
<evidence type="ECO:0008006" key="3">
    <source>
        <dbReference type="Google" id="ProtNLM"/>
    </source>
</evidence>
<comment type="caution">
    <text evidence="1">The sequence shown here is derived from an EMBL/GenBank/DDBJ whole genome shotgun (WGS) entry which is preliminary data.</text>
</comment>
<accession>A0A1Y2L236</accession>
<proteinExistence type="predicted"/>
<dbReference type="AlphaFoldDB" id="A0A1Y2L236"/>
<gene>
    <name evidence="1" type="ORF">TMES_10145</name>
</gene>
<reference evidence="1 2" key="1">
    <citation type="submission" date="2014-03" db="EMBL/GenBank/DDBJ databases">
        <title>The draft genome sequence of Thalassospira mesophila JCM 18969.</title>
        <authorList>
            <person name="Lai Q."/>
            <person name="Shao Z."/>
        </authorList>
    </citation>
    <scope>NUCLEOTIDE SEQUENCE [LARGE SCALE GENOMIC DNA]</scope>
    <source>
        <strain evidence="1 2">JCM 18969</strain>
    </source>
</reference>